<feature type="region of interest" description="Disordered" evidence="5">
    <location>
        <begin position="527"/>
        <end position="558"/>
    </location>
</feature>
<name>A0A9Q8L4W7_PASFU</name>
<dbReference type="InterPro" id="IPR020846">
    <property type="entry name" value="MFS_dom"/>
</dbReference>
<evidence type="ECO:0000256" key="2">
    <source>
        <dbReference type="ARBA" id="ARBA00022692"/>
    </source>
</evidence>
<evidence type="ECO:0000256" key="5">
    <source>
        <dbReference type="SAM" id="MobiDB-lite"/>
    </source>
</evidence>
<dbReference type="SUPFAM" id="SSF103473">
    <property type="entry name" value="MFS general substrate transporter"/>
    <property type="match status" value="1"/>
</dbReference>
<evidence type="ECO:0000313" key="9">
    <source>
        <dbReference type="Proteomes" id="UP000756132"/>
    </source>
</evidence>
<evidence type="ECO:0000256" key="4">
    <source>
        <dbReference type="ARBA" id="ARBA00023136"/>
    </source>
</evidence>
<feature type="transmembrane region" description="Helical" evidence="6">
    <location>
        <begin position="332"/>
        <end position="350"/>
    </location>
</feature>
<dbReference type="GO" id="GO:0022857">
    <property type="term" value="F:transmembrane transporter activity"/>
    <property type="evidence" value="ECO:0007669"/>
    <property type="project" value="InterPro"/>
</dbReference>
<feature type="transmembrane region" description="Helical" evidence="6">
    <location>
        <begin position="355"/>
        <end position="373"/>
    </location>
</feature>
<feature type="transmembrane region" description="Helical" evidence="6">
    <location>
        <begin position="181"/>
        <end position="201"/>
    </location>
</feature>
<dbReference type="FunFam" id="1.20.1250.20:FF:000196">
    <property type="entry name" value="MFS toxin efflux pump (AflT)"/>
    <property type="match status" value="1"/>
</dbReference>
<proteinExistence type="predicted"/>
<dbReference type="EMBL" id="CP090163">
    <property type="protein sequence ID" value="UJO10863.1"/>
    <property type="molecule type" value="Genomic_DNA"/>
</dbReference>
<feature type="transmembrane region" description="Helical" evidence="6">
    <location>
        <begin position="251"/>
        <end position="271"/>
    </location>
</feature>
<feature type="transmembrane region" description="Helical" evidence="6">
    <location>
        <begin position="61"/>
        <end position="80"/>
    </location>
</feature>
<gene>
    <name evidence="8" type="ORF">CLAFUR5_00474</name>
</gene>
<dbReference type="Gene3D" id="1.20.1720.10">
    <property type="entry name" value="Multidrug resistance protein D"/>
    <property type="match status" value="1"/>
</dbReference>
<dbReference type="Pfam" id="PF07690">
    <property type="entry name" value="MFS_1"/>
    <property type="match status" value="1"/>
</dbReference>
<keyword evidence="4 6" id="KW-0472">Membrane</keyword>
<keyword evidence="9" id="KW-1185">Reference proteome</keyword>
<dbReference type="PANTHER" id="PTHR23501:SF49">
    <property type="entry name" value="MAJOR FACILITATOR SUPERFAMILY (MFS) PROFILE DOMAIN-CONTAINING PROTEIN"/>
    <property type="match status" value="1"/>
</dbReference>
<feature type="domain" description="Major facilitator superfamily (MFS) profile" evidence="7">
    <location>
        <begin position="26"/>
        <end position="526"/>
    </location>
</feature>
<organism evidence="8 9">
    <name type="scientific">Passalora fulva</name>
    <name type="common">Tomato leaf mold</name>
    <name type="synonym">Cladosporium fulvum</name>
    <dbReference type="NCBI Taxonomy" id="5499"/>
    <lineage>
        <taxon>Eukaryota</taxon>
        <taxon>Fungi</taxon>
        <taxon>Dikarya</taxon>
        <taxon>Ascomycota</taxon>
        <taxon>Pezizomycotina</taxon>
        <taxon>Dothideomycetes</taxon>
        <taxon>Dothideomycetidae</taxon>
        <taxon>Mycosphaerellales</taxon>
        <taxon>Mycosphaerellaceae</taxon>
        <taxon>Fulvia</taxon>
    </lineage>
</organism>
<sequence length="558" mass="59669">MSEYLHQRRRQRSIVLHAQRVRLALIFTSLVLAVFLVALDATIIATAIPTITSHFNSLSDVSWYNAAFLLTNSAFQLPFGRAYTLLNTKGTYIASIIIFEVGSVVAGTAPSSIALIIGRAIQGTGGAGIFGGAFIITAEAVPLEKRAVFNASLGGVFGIASVVGPLLGGVFTTNVTWRWCFYINLPLGGLVLAAVFFFLTNPKPKDPNRFKGQTKLQIVNKFDPIGTGLLLPSIICLLLALQWGVQYSWSSGRVIATFIVFGITIIAWSIIQVRAADNATLPYRVVSQRTVFSSALYSLLVGSAFSLIVYYLPLWFQTIKRSTPQQSGIQQLPTILSLVIASIAAGGLVVKFGYYVPFLYAGTICLSIGSGLLSTLKPDATTGEWIGYQILFAAGVGMALEQTNIAAQTVLDDKDIPAGTSLMVFARSLGGALAVGIGQTVFEQRLRGLLKTELPSLGGDVVNQLVGGSGATDLIAKVQAAAGGDQGIVATVLALYNTALTNSFYVAVAFSALTIVPCLFIEWKSVKKEKKPEKDEEKATEQRQDDSDSAKEEKDDGE</sequence>
<reference evidence="8" key="2">
    <citation type="journal article" date="2022" name="Microb. Genom.">
        <title>A chromosome-scale genome assembly of the tomato pathogen Cladosporium fulvum reveals a compartmentalized genome architecture and the presence of a dispensable chromosome.</title>
        <authorList>
            <person name="Zaccaron A.Z."/>
            <person name="Chen L.H."/>
            <person name="Samaras A."/>
            <person name="Stergiopoulos I."/>
        </authorList>
    </citation>
    <scope>NUCLEOTIDE SEQUENCE</scope>
    <source>
        <strain evidence="8">Race5_Kim</strain>
    </source>
</reference>
<feature type="transmembrane region" description="Helical" evidence="6">
    <location>
        <begin position="21"/>
        <end position="49"/>
    </location>
</feature>
<dbReference type="GO" id="GO:0005886">
    <property type="term" value="C:plasma membrane"/>
    <property type="evidence" value="ECO:0007669"/>
    <property type="project" value="TreeGrafter"/>
</dbReference>
<feature type="transmembrane region" description="Helical" evidence="6">
    <location>
        <begin position="123"/>
        <end position="141"/>
    </location>
</feature>
<dbReference type="CDD" id="cd17502">
    <property type="entry name" value="MFS_Azr1_MDR_like"/>
    <property type="match status" value="1"/>
</dbReference>
<comment type="subcellular location">
    <subcellularLocation>
        <location evidence="1">Membrane</location>
        <topology evidence="1">Multi-pass membrane protein</topology>
    </subcellularLocation>
</comment>
<feature type="transmembrane region" description="Helical" evidence="6">
    <location>
        <begin position="222"/>
        <end position="245"/>
    </location>
</feature>
<evidence type="ECO:0000256" key="6">
    <source>
        <dbReference type="SAM" id="Phobius"/>
    </source>
</evidence>
<accession>A0A9Q8L4W7</accession>
<feature type="transmembrane region" description="Helical" evidence="6">
    <location>
        <begin position="503"/>
        <end position="521"/>
    </location>
</feature>
<feature type="transmembrane region" description="Helical" evidence="6">
    <location>
        <begin position="148"/>
        <end position="169"/>
    </location>
</feature>
<evidence type="ECO:0000256" key="3">
    <source>
        <dbReference type="ARBA" id="ARBA00022989"/>
    </source>
</evidence>
<dbReference type="RefSeq" id="XP_047755229.1">
    <property type="nucleotide sequence ID" value="XM_047899622.1"/>
</dbReference>
<dbReference type="PANTHER" id="PTHR23501">
    <property type="entry name" value="MAJOR FACILITATOR SUPERFAMILY"/>
    <property type="match status" value="1"/>
</dbReference>
<dbReference type="AlphaFoldDB" id="A0A9Q8L4W7"/>
<evidence type="ECO:0000259" key="7">
    <source>
        <dbReference type="PROSITE" id="PS50850"/>
    </source>
</evidence>
<feature type="transmembrane region" description="Helical" evidence="6">
    <location>
        <begin position="291"/>
        <end position="312"/>
    </location>
</feature>
<dbReference type="InterPro" id="IPR011701">
    <property type="entry name" value="MFS"/>
</dbReference>
<dbReference type="OrthoDB" id="10021397at2759"/>
<keyword evidence="2 6" id="KW-0812">Transmembrane</keyword>
<feature type="transmembrane region" description="Helical" evidence="6">
    <location>
        <begin position="92"/>
        <end position="117"/>
    </location>
</feature>
<dbReference type="Gene3D" id="1.20.1250.20">
    <property type="entry name" value="MFS general substrate transporter like domains"/>
    <property type="match status" value="1"/>
</dbReference>
<dbReference type="FunFam" id="1.20.1720.10:FF:000012">
    <property type="entry name" value="MFS toxin efflux pump (AflT)"/>
    <property type="match status" value="1"/>
</dbReference>
<keyword evidence="3 6" id="KW-1133">Transmembrane helix</keyword>
<evidence type="ECO:0000256" key="1">
    <source>
        <dbReference type="ARBA" id="ARBA00004141"/>
    </source>
</evidence>
<protein>
    <submittedName>
        <fullName evidence="8">MFS-type efflux pump MFS1</fullName>
    </submittedName>
</protein>
<dbReference type="GeneID" id="71980352"/>
<dbReference type="KEGG" id="ffu:CLAFUR5_00474"/>
<dbReference type="PROSITE" id="PS50850">
    <property type="entry name" value="MFS"/>
    <property type="match status" value="1"/>
</dbReference>
<reference evidence="8" key="1">
    <citation type="submission" date="2021-12" db="EMBL/GenBank/DDBJ databases">
        <authorList>
            <person name="Zaccaron A."/>
            <person name="Stergiopoulos I."/>
        </authorList>
    </citation>
    <scope>NUCLEOTIDE SEQUENCE</scope>
    <source>
        <strain evidence="8">Race5_Kim</strain>
    </source>
</reference>
<evidence type="ECO:0000313" key="8">
    <source>
        <dbReference type="EMBL" id="UJO10863.1"/>
    </source>
</evidence>
<dbReference type="Proteomes" id="UP000756132">
    <property type="component" value="Chromosome 1"/>
</dbReference>
<dbReference type="InterPro" id="IPR036259">
    <property type="entry name" value="MFS_trans_sf"/>
</dbReference>